<keyword evidence="2" id="KW-1185">Reference proteome</keyword>
<dbReference type="Proteomes" id="UP001265746">
    <property type="component" value="Unassembled WGS sequence"/>
</dbReference>
<comment type="caution">
    <text evidence="1">The sequence shown here is derived from an EMBL/GenBank/DDBJ whole genome shotgun (WGS) entry which is preliminary data.</text>
</comment>
<organism evidence="1 2">
    <name type="scientific">Phomopsis amygdali</name>
    <name type="common">Fusicoccum amygdali</name>
    <dbReference type="NCBI Taxonomy" id="1214568"/>
    <lineage>
        <taxon>Eukaryota</taxon>
        <taxon>Fungi</taxon>
        <taxon>Dikarya</taxon>
        <taxon>Ascomycota</taxon>
        <taxon>Pezizomycotina</taxon>
        <taxon>Sordariomycetes</taxon>
        <taxon>Sordariomycetidae</taxon>
        <taxon>Diaporthales</taxon>
        <taxon>Diaporthaceae</taxon>
        <taxon>Diaporthe</taxon>
    </lineage>
</organism>
<protein>
    <submittedName>
        <fullName evidence="1">Uncharacterized protein</fullName>
    </submittedName>
</protein>
<evidence type="ECO:0000313" key="2">
    <source>
        <dbReference type="Proteomes" id="UP001265746"/>
    </source>
</evidence>
<dbReference type="EMBL" id="JAUJFL010000011">
    <property type="protein sequence ID" value="KAK2596500.1"/>
    <property type="molecule type" value="Genomic_DNA"/>
</dbReference>
<gene>
    <name evidence="1" type="ORF">N8I77_013387</name>
</gene>
<name>A0AAD9S1B8_PHOAM</name>
<accession>A0AAD9S1B8</accession>
<sequence>MSLKKLFRNLLTVARSIQHLAHRSKHSVAKRPAGCRDPVSKDLVEAYDIVHVRYLCFVPSNHEISNVLQNLTKLLMSIATSCTNSQHFERALQGRHILPLPMFISFHCLTLLAMEVPVRSPIDKPIITGLVVVAVFASLQVVSEDGRPR</sequence>
<dbReference type="AlphaFoldDB" id="A0AAD9S1B8"/>
<evidence type="ECO:0000313" key="1">
    <source>
        <dbReference type="EMBL" id="KAK2596500.1"/>
    </source>
</evidence>
<reference evidence="1" key="1">
    <citation type="submission" date="2023-06" db="EMBL/GenBank/DDBJ databases">
        <authorList>
            <person name="Noh H."/>
        </authorList>
    </citation>
    <scope>NUCLEOTIDE SEQUENCE</scope>
    <source>
        <strain evidence="1">DUCC20226</strain>
    </source>
</reference>
<proteinExistence type="predicted"/>